<sequence length="709" mass="79804">GQFMARTQLKRGKKTLDCHFRVTVIKSGGDNLLSRAVGAHLGLIQHVEEVSVYGELRLLKGEPVKIELKENARPYSITTPRRIPIPLVPKVEEELRRMKCLGIIESVTEPTEWVAPMVPVVKPSGKIRICVDLKRLNKSAQREKLILPALDDILHRLAGSTVFSSLDAASGFWQIPLDEESARLTTFITPLGRFCFKRLPFGVTSAPEIFQRKMCELLRDHEGTIVYMDDILVSGGDGISPQPDRVTAITAVEPPQNQTELRRLLGMVNFLGRYLPHLSSVLHPLNDLLRADVAWLWGPEQGEAFKKVKALISSAPVLQFFNLKLRTVVSADASSHGLGGVLLQEHEGGLRPVAFCSRILTDAGKRYAQIEKECLASVWASEQFYQYLCGLETYRLVTDHKPLVTMINGMDLDKVPLRCQRLLIRLMKFNPVAEYMPGKNLVVADALSRHPKPGIDETGLGADIQAHINTVEETEKKPVFERIKAETAKDHTLQLVKGYVERGKRMPESAERAEILERIHHGHMGLTKSRERYRDAVWWPHISKAVKEKVQRPSQPREPLITTPLPELPWQKLAADLCELNGKTYLIVTDYYSRWLEILSLPKASSEGVIQKLVSIIARFGILEQIVTDNGPQFRSQVFTDFIKAYEIIHITSSPYYPQANGMAERAVKTAKTILRQENPALALLSYRDTPTEPTRESPAVRILPLRQA</sequence>
<evidence type="ECO:0000256" key="4">
    <source>
        <dbReference type="ARBA" id="ARBA00039658"/>
    </source>
</evidence>
<comment type="caution">
    <text evidence="6">The sequence shown here is derived from an EMBL/GenBank/DDBJ whole genome shotgun (WGS) entry which is preliminary data.</text>
</comment>
<dbReference type="SUPFAM" id="SSF53098">
    <property type="entry name" value="Ribonuclease H-like"/>
    <property type="match status" value="1"/>
</dbReference>
<evidence type="ECO:0000256" key="3">
    <source>
        <dbReference type="ARBA" id="ARBA00023268"/>
    </source>
</evidence>
<dbReference type="Pfam" id="PF17919">
    <property type="entry name" value="RT_RNaseH_2"/>
    <property type="match status" value="1"/>
</dbReference>
<comment type="similarity">
    <text evidence="1">Belongs to the beta type-B retroviral polymerase family. HERV class-II K(HML-2) pol subfamily.</text>
</comment>
<dbReference type="EC" id="3.1.26.4" evidence="2"/>
<evidence type="ECO:0000313" key="7">
    <source>
        <dbReference type="Proteomes" id="UP001529510"/>
    </source>
</evidence>
<dbReference type="GO" id="GO:0004523">
    <property type="term" value="F:RNA-DNA hybrid ribonuclease activity"/>
    <property type="evidence" value="ECO:0007669"/>
    <property type="project" value="UniProtKB-EC"/>
</dbReference>
<dbReference type="InterPro" id="IPR043128">
    <property type="entry name" value="Rev_trsase/Diguanyl_cyclase"/>
</dbReference>
<dbReference type="InterPro" id="IPR050951">
    <property type="entry name" value="Retrovirus_Pol_polyprotein"/>
</dbReference>
<evidence type="ECO:0000256" key="1">
    <source>
        <dbReference type="ARBA" id="ARBA00010879"/>
    </source>
</evidence>
<dbReference type="CDD" id="cd01647">
    <property type="entry name" value="RT_LTR"/>
    <property type="match status" value="1"/>
</dbReference>
<dbReference type="Proteomes" id="UP001529510">
    <property type="component" value="Unassembled WGS sequence"/>
</dbReference>
<dbReference type="Gene3D" id="3.10.10.10">
    <property type="entry name" value="HIV Type 1 Reverse Transcriptase, subunit A, domain 1"/>
    <property type="match status" value="1"/>
</dbReference>
<reference evidence="6 7" key="1">
    <citation type="submission" date="2024-05" db="EMBL/GenBank/DDBJ databases">
        <title>Genome sequencing and assembly of Indian major carp, Cirrhinus mrigala (Hamilton, 1822).</title>
        <authorList>
            <person name="Mohindra V."/>
            <person name="Chowdhury L.M."/>
            <person name="Lal K."/>
            <person name="Jena J.K."/>
        </authorList>
    </citation>
    <scope>NUCLEOTIDE SEQUENCE [LARGE SCALE GENOMIC DNA]</scope>
    <source>
        <strain evidence="6">CM1030</strain>
        <tissue evidence="6">Blood</tissue>
    </source>
</reference>
<dbReference type="Pfam" id="PF00665">
    <property type="entry name" value="rve"/>
    <property type="match status" value="1"/>
</dbReference>
<dbReference type="GO" id="GO:0006259">
    <property type="term" value="P:DNA metabolic process"/>
    <property type="evidence" value="ECO:0007669"/>
    <property type="project" value="UniProtKB-ARBA"/>
</dbReference>
<dbReference type="Pfam" id="PF00078">
    <property type="entry name" value="RVT_1"/>
    <property type="match status" value="1"/>
</dbReference>
<feature type="domain" description="Integrase catalytic" evidence="5">
    <location>
        <begin position="565"/>
        <end position="709"/>
    </location>
</feature>
<dbReference type="PANTHER" id="PTHR37984">
    <property type="entry name" value="PROTEIN CBG26694"/>
    <property type="match status" value="1"/>
</dbReference>
<name>A0ABD0PQW4_CIRMR</name>
<dbReference type="Gene3D" id="3.30.420.10">
    <property type="entry name" value="Ribonuclease H-like superfamily/Ribonuclease H"/>
    <property type="match status" value="1"/>
</dbReference>
<dbReference type="PANTHER" id="PTHR37984:SF5">
    <property type="entry name" value="PROTEIN NYNRIN-LIKE"/>
    <property type="match status" value="1"/>
</dbReference>
<dbReference type="SUPFAM" id="SSF56672">
    <property type="entry name" value="DNA/RNA polymerases"/>
    <property type="match status" value="1"/>
</dbReference>
<dbReference type="InterPro" id="IPR036397">
    <property type="entry name" value="RNaseH_sf"/>
</dbReference>
<dbReference type="PROSITE" id="PS50994">
    <property type="entry name" value="INTEGRASE"/>
    <property type="match status" value="1"/>
</dbReference>
<dbReference type="InterPro" id="IPR041588">
    <property type="entry name" value="Integrase_H2C2"/>
</dbReference>
<dbReference type="Pfam" id="PF17921">
    <property type="entry name" value="Integrase_H2C2"/>
    <property type="match status" value="1"/>
</dbReference>
<dbReference type="CDD" id="cd09274">
    <property type="entry name" value="RNase_HI_RT_Ty3"/>
    <property type="match status" value="1"/>
</dbReference>
<gene>
    <name evidence="6" type="ORF">M9458_031034</name>
</gene>
<dbReference type="InterPro" id="IPR041577">
    <property type="entry name" value="RT_RNaseH_2"/>
</dbReference>
<proteinExistence type="inferred from homology"/>
<dbReference type="InterPro" id="IPR001584">
    <property type="entry name" value="Integrase_cat-core"/>
</dbReference>
<feature type="non-terminal residue" evidence="6">
    <location>
        <position position="1"/>
    </location>
</feature>
<protein>
    <recommendedName>
        <fullName evidence="4">Gypsy retrotransposon integrase-like protein 1</fullName>
        <ecNumber evidence="2">3.1.26.4</ecNumber>
    </recommendedName>
</protein>
<keyword evidence="7" id="KW-1185">Reference proteome</keyword>
<evidence type="ECO:0000313" key="6">
    <source>
        <dbReference type="EMBL" id="KAL0175066.1"/>
    </source>
</evidence>
<accession>A0ABD0PQW4</accession>
<evidence type="ECO:0000259" key="5">
    <source>
        <dbReference type="PROSITE" id="PS50994"/>
    </source>
</evidence>
<dbReference type="FunFam" id="3.10.20.370:FF:000001">
    <property type="entry name" value="Retrovirus-related Pol polyprotein from transposon 17.6-like protein"/>
    <property type="match status" value="1"/>
</dbReference>
<dbReference type="InterPro" id="IPR000477">
    <property type="entry name" value="RT_dom"/>
</dbReference>
<dbReference type="InterPro" id="IPR012337">
    <property type="entry name" value="RNaseH-like_sf"/>
</dbReference>
<dbReference type="Gene3D" id="3.30.70.270">
    <property type="match status" value="2"/>
</dbReference>
<dbReference type="EMBL" id="JAMKFB020000015">
    <property type="protein sequence ID" value="KAL0175066.1"/>
    <property type="molecule type" value="Genomic_DNA"/>
</dbReference>
<dbReference type="FunFam" id="3.30.420.10:FF:000063">
    <property type="entry name" value="Retrovirus-related Pol polyprotein from transposon 297-like Protein"/>
    <property type="match status" value="1"/>
</dbReference>
<dbReference type="FunFam" id="3.30.70.270:FF:000026">
    <property type="entry name" value="Transposon Ty3-G Gag-Pol polyprotein"/>
    <property type="match status" value="1"/>
</dbReference>
<dbReference type="InterPro" id="IPR043502">
    <property type="entry name" value="DNA/RNA_pol_sf"/>
</dbReference>
<evidence type="ECO:0000256" key="2">
    <source>
        <dbReference type="ARBA" id="ARBA00012180"/>
    </source>
</evidence>
<dbReference type="Gene3D" id="1.10.340.70">
    <property type="match status" value="1"/>
</dbReference>
<dbReference type="AlphaFoldDB" id="A0ABD0PQW4"/>
<keyword evidence="3" id="KW-0511">Multifunctional enzyme</keyword>
<organism evidence="6 7">
    <name type="scientific">Cirrhinus mrigala</name>
    <name type="common">Mrigala</name>
    <dbReference type="NCBI Taxonomy" id="683832"/>
    <lineage>
        <taxon>Eukaryota</taxon>
        <taxon>Metazoa</taxon>
        <taxon>Chordata</taxon>
        <taxon>Craniata</taxon>
        <taxon>Vertebrata</taxon>
        <taxon>Euteleostomi</taxon>
        <taxon>Actinopterygii</taxon>
        <taxon>Neopterygii</taxon>
        <taxon>Teleostei</taxon>
        <taxon>Ostariophysi</taxon>
        <taxon>Cypriniformes</taxon>
        <taxon>Cyprinidae</taxon>
        <taxon>Labeoninae</taxon>
        <taxon>Labeonini</taxon>
        <taxon>Cirrhinus</taxon>
    </lineage>
</organism>